<protein>
    <submittedName>
        <fullName evidence="11">NB-ARC domain, putative</fullName>
    </submittedName>
</protein>
<dbReference type="SUPFAM" id="SSF52058">
    <property type="entry name" value="L domain-like"/>
    <property type="match status" value="2"/>
</dbReference>
<evidence type="ECO:0000256" key="3">
    <source>
        <dbReference type="ARBA" id="ARBA00022737"/>
    </source>
</evidence>
<evidence type="ECO:0000313" key="11">
    <source>
        <dbReference type="EMBL" id="AAX92924.1"/>
    </source>
</evidence>
<dbReference type="InterPro" id="IPR056789">
    <property type="entry name" value="LRR_R13L1-DRL21"/>
</dbReference>
<evidence type="ECO:0000256" key="5">
    <source>
        <dbReference type="ARBA" id="ARBA00022821"/>
    </source>
</evidence>
<dbReference type="SUPFAM" id="SSF52540">
    <property type="entry name" value="P-loop containing nucleoside triphosphate hydrolases"/>
    <property type="match status" value="1"/>
</dbReference>
<proteinExistence type="inferred from homology"/>
<evidence type="ECO:0000256" key="4">
    <source>
        <dbReference type="ARBA" id="ARBA00022741"/>
    </source>
</evidence>
<accession>Q53NA5</accession>
<evidence type="ECO:0000256" key="6">
    <source>
        <dbReference type="ARBA" id="ARBA00022840"/>
    </source>
</evidence>
<feature type="domain" description="Disease resistance protein winged helix" evidence="9">
    <location>
        <begin position="444"/>
        <end position="519"/>
    </location>
</feature>
<dbReference type="Pfam" id="PF23559">
    <property type="entry name" value="WHD_DRP"/>
    <property type="match status" value="1"/>
</dbReference>
<dbReference type="Pfam" id="PF00931">
    <property type="entry name" value="NB-ARC"/>
    <property type="match status" value="1"/>
</dbReference>
<evidence type="ECO:0000313" key="12">
    <source>
        <dbReference type="Proteomes" id="UP000000763"/>
    </source>
</evidence>
<evidence type="ECO:0000256" key="2">
    <source>
        <dbReference type="ARBA" id="ARBA00022614"/>
    </source>
</evidence>
<dbReference type="GO" id="GO:0009626">
    <property type="term" value="P:plant-type hypersensitive response"/>
    <property type="evidence" value="ECO:0007669"/>
    <property type="project" value="UniProtKB-ARBA"/>
</dbReference>
<dbReference type="GO" id="GO:0042742">
    <property type="term" value="P:defense response to bacterium"/>
    <property type="evidence" value="ECO:0007669"/>
    <property type="project" value="UniProtKB-ARBA"/>
</dbReference>
<dbReference type="PANTHER" id="PTHR36766">
    <property type="entry name" value="PLANT BROAD-SPECTRUM MILDEW RESISTANCE PROTEIN RPW8"/>
    <property type="match status" value="1"/>
</dbReference>
<keyword evidence="5" id="KW-0611">Plant defense</keyword>
<dbReference type="InterPro" id="IPR036388">
    <property type="entry name" value="WH-like_DNA-bd_sf"/>
</dbReference>
<dbReference type="EMBL" id="AC135459">
    <property type="protein sequence ID" value="AAX92924.1"/>
    <property type="molecule type" value="Genomic_DNA"/>
</dbReference>
<dbReference type="Proteomes" id="UP000000763">
    <property type="component" value="Chromosome 11"/>
</dbReference>
<dbReference type="PRINTS" id="PR00364">
    <property type="entry name" value="DISEASERSIST"/>
</dbReference>
<keyword evidence="3" id="KW-0677">Repeat</keyword>
<dbReference type="InterPro" id="IPR041118">
    <property type="entry name" value="Rx_N"/>
</dbReference>
<evidence type="ECO:0000256" key="1">
    <source>
        <dbReference type="ARBA" id="ARBA00008894"/>
    </source>
</evidence>
<keyword evidence="2" id="KW-0433">Leucine-rich repeat</keyword>
<keyword evidence="4" id="KW-0547">Nucleotide-binding</keyword>
<dbReference type="FunFam" id="1.10.10.10:FF:000322">
    <property type="entry name" value="Probable disease resistance protein At1g63360"/>
    <property type="match status" value="1"/>
</dbReference>
<dbReference type="Gene3D" id="1.10.8.430">
    <property type="entry name" value="Helical domain of apoptotic protease-activating factors"/>
    <property type="match status" value="1"/>
</dbReference>
<dbReference type="InterPro" id="IPR042197">
    <property type="entry name" value="Apaf_helical"/>
</dbReference>
<dbReference type="Pfam" id="PF25019">
    <property type="entry name" value="LRR_R13L1-DRL21"/>
    <property type="match status" value="1"/>
</dbReference>
<dbReference type="InterPro" id="IPR032675">
    <property type="entry name" value="LRR_dom_sf"/>
</dbReference>
<dbReference type="GO" id="GO:0002758">
    <property type="term" value="P:innate immune response-activating signaling pathway"/>
    <property type="evidence" value="ECO:0007669"/>
    <property type="project" value="UniProtKB-ARBA"/>
</dbReference>
<keyword evidence="6" id="KW-0067">ATP-binding</keyword>
<dbReference type="Gene3D" id="3.80.10.10">
    <property type="entry name" value="Ribonuclease Inhibitor"/>
    <property type="match status" value="2"/>
</dbReference>
<reference evidence="12" key="1">
    <citation type="journal article" date="2005" name="Nature">
        <title>The map-based sequence of the rice genome.</title>
        <authorList>
            <consortium name="International rice genome sequencing project (IRGSP)"/>
            <person name="Matsumoto T."/>
            <person name="Wu J."/>
            <person name="Kanamori H."/>
            <person name="Katayose Y."/>
            <person name="Fujisawa M."/>
            <person name="Namiki N."/>
            <person name="Mizuno H."/>
            <person name="Yamamoto K."/>
            <person name="Antonio B.A."/>
            <person name="Baba T."/>
            <person name="Sakata K."/>
            <person name="Nagamura Y."/>
            <person name="Aoki H."/>
            <person name="Arikawa K."/>
            <person name="Arita K."/>
            <person name="Bito T."/>
            <person name="Chiden Y."/>
            <person name="Fujitsuka N."/>
            <person name="Fukunaka R."/>
            <person name="Hamada M."/>
            <person name="Harada C."/>
            <person name="Hayashi A."/>
            <person name="Hijishita S."/>
            <person name="Honda M."/>
            <person name="Hosokawa S."/>
            <person name="Ichikawa Y."/>
            <person name="Idonuma A."/>
            <person name="Iijima M."/>
            <person name="Ikeda M."/>
            <person name="Ikeno M."/>
            <person name="Ito K."/>
            <person name="Ito S."/>
            <person name="Ito T."/>
            <person name="Ito Y."/>
            <person name="Ito Y."/>
            <person name="Iwabuchi A."/>
            <person name="Kamiya K."/>
            <person name="Karasawa W."/>
            <person name="Kurita K."/>
            <person name="Katagiri S."/>
            <person name="Kikuta A."/>
            <person name="Kobayashi H."/>
            <person name="Kobayashi N."/>
            <person name="Machita K."/>
            <person name="Maehara T."/>
            <person name="Masukawa M."/>
            <person name="Mizubayashi T."/>
            <person name="Mukai Y."/>
            <person name="Nagasaki H."/>
            <person name="Nagata Y."/>
            <person name="Naito S."/>
            <person name="Nakashima M."/>
            <person name="Nakama Y."/>
            <person name="Nakamichi Y."/>
            <person name="Nakamura M."/>
            <person name="Meguro A."/>
            <person name="Negishi M."/>
            <person name="Ohta I."/>
            <person name="Ohta T."/>
            <person name="Okamoto M."/>
            <person name="Ono N."/>
            <person name="Saji S."/>
            <person name="Sakaguchi M."/>
            <person name="Sakai K."/>
            <person name="Shibata M."/>
            <person name="Shimokawa T."/>
            <person name="Song J."/>
            <person name="Takazaki Y."/>
            <person name="Terasawa K."/>
            <person name="Tsugane M."/>
            <person name="Tsuji K."/>
            <person name="Ueda S."/>
            <person name="Waki K."/>
            <person name="Yamagata H."/>
            <person name="Yamamoto M."/>
            <person name="Yamamoto S."/>
            <person name="Yamane H."/>
            <person name="Yoshiki S."/>
            <person name="Yoshihara R."/>
            <person name="Yukawa K."/>
            <person name="Zhong H."/>
            <person name="Yano M."/>
            <person name="Yuan Q."/>
            <person name="Ouyang S."/>
            <person name="Liu J."/>
            <person name="Jones K.M."/>
            <person name="Gansberger K."/>
            <person name="Moffat K."/>
            <person name="Hill J."/>
            <person name="Bera J."/>
            <person name="Fadrosh D."/>
            <person name="Jin S."/>
            <person name="Johri S."/>
            <person name="Kim M."/>
            <person name="Overton L."/>
            <person name="Reardon M."/>
            <person name="Tsitrin T."/>
            <person name="Vuong H."/>
            <person name="Weaver B."/>
            <person name="Ciecko A."/>
            <person name="Tallon L."/>
            <person name="Jackson J."/>
            <person name="Pai G."/>
            <person name="Aken S.V."/>
            <person name="Utterback T."/>
            <person name="Reidmuller S."/>
            <person name="Feldblyum T."/>
            <person name="Hsiao J."/>
            <person name="Zismann V."/>
            <person name="Iobst S."/>
            <person name="de Vazeille A.R."/>
            <person name="Buell C.R."/>
            <person name="Ying K."/>
            <person name="Li Y."/>
            <person name="Lu T."/>
            <person name="Huang Y."/>
            <person name="Zhao Q."/>
            <person name="Feng Q."/>
            <person name="Zhang L."/>
            <person name="Zhu J."/>
            <person name="Weng Q."/>
            <person name="Mu J."/>
            <person name="Lu Y."/>
            <person name="Fan D."/>
            <person name="Liu Y."/>
            <person name="Guan J."/>
            <person name="Zhang Y."/>
            <person name="Yu S."/>
            <person name="Liu X."/>
            <person name="Zhang Y."/>
            <person name="Hong G."/>
            <person name="Han B."/>
            <person name="Choisne N."/>
            <person name="Demange N."/>
            <person name="Orjeda G."/>
            <person name="Samain S."/>
            <person name="Cattolico L."/>
            <person name="Pelletier E."/>
            <person name="Couloux A."/>
            <person name="Segurens B."/>
            <person name="Wincker P."/>
            <person name="D'Hont A."/>
            <person name="Scarpelli C."/>
            <person name="Weissenbach J."/>
            <person name="Salanoubat M."/>
            <person name="Quetier F."/>
            <person name="Yu Y."/>
            <person name="Kim H.R."/>
            <person name="Rambo T."/>
            <person name="Currie J."/>
            <person name="Collura K."/>
            <person name="Luo M."/>
            <person name="Yang T."/>
            <person name="Ammiraju J.S.S."/>
            <person name="Engler F."/>
            <person name="Soderlund C."/>
            <person name="Wing R.A."/>
            <person name="Palmer L.E."/>
            <person name="de la Bastide M."/>
            <person name="Spiegel L."/>
            <person name="Nascimento L."/>
            <person name="Zutavern T."/>
            <person name="O'Shaughnessy A."/>
            <person name="Dike S."/>
            <person name="Dedhia N."/>
            <person name="Preston R."/>
            <person name="Balija V."/>
            <person name="McCombie W.R."/>
            <person name="Chow T."/>
            <person name="Chen H."/>
            <person name="Chung M."/>
            <person name="Chen C."/>
            <person name="Shaw J."/>
            <person name="Wu H."/>
            <person name="Hsiao K."/>
            <person name="Chao Y."/>
            <person name="Chu M."/>
            <person name="Cheng C."/>
            <person name="Hour A."/>
            <person name="Lee P."/>
            <person name="Lin S."/>
            <person name="Lin Y."/>
            <person name="Liou J."/>
            <person name="Liu S."/>
            <person name="Hsing Y."/>
            <person name="Raghuvanshi S."/>
            <person name="Mohanty A."/>
            <person name="Bharti A.K."/>
            <person name="Gaur A."/>
            <person name="Gupta V."/>
            <person name="Kumar D."/>
            <person name="Ravi V."/>
            <person name="Vij S."/>
            <person name="Kapur A."/>
            <person name="Khurana P."/>
            <person name="Khurana P."/>
            <person name="Khurana J.P."/>
            <person name="Tyagi A.K."/>
            <person name="Gaikwad K."/>
            <person name="Singh A."/>
            <person name="Dalal V."/>
            <person name="Srivastava S."/>
            <person name="Dixit A."/>
            <person name="Pal A.K."/>
            <person name="Ghazi I.A."/>
            <person name="Yadav M."/>
            <person name="Pandit A."/>
            <person name="Bhargava A."/>
            <person name="Sureshbabu K."/>
            <person name="Batra K."/>
            <person name="Sharma T.R."/>
            <person name="Mohapatra T."/>
            <person name="Singh N.K."/>
            <person name="Messing J."/>
            <person name="Nelson A.B."/>
            <person name="Fuks G."/>
            <person name="Kavchok S."/>
            <person name="Keizer G."/>
            <person name="Linton E."/>
            <person name="Llaca V."/>
            <person name="Song R."/>
            <person name="Tanyolac B."/>
            <person name="Young S."/>
            <person name="Ho-Il K."/>
            <person name="Hahn J.H."/>
            <person name="Sangsakoo G."/>
            <person name="Vanavichit A."/>
            <person name="de Mattos Luiz.A.T."/>
            <person name="Zimmer P.D."/>
            <person name="Malone G."/>
            <person name="Dellagostin O."/>
            <person name="de Oliveira A.C."/>
            <person name="Bevan M."/>
            <person name="Bancroft I."/>
            <person name="Minx P."/>
            <person name="Cordum H."/>
            <person name="Wilson R."/>
            <person name="Cheng Z."/>
            <person name="Jin W."/>
            <person name="Jiang J."/>
            <person name="Leong S.A."/>
            <person name="Iwama H."/>
            <person name="Gojobori T."/>
            <person name="Itoh T."/>
            <person name="Niimura Y."/>
            <person name="Fujii Y."/>
            <person name="Habara T."/>
            <person name="Sakai H."/>
            <person name="Sato Y."/>
            <person name="Wilson G."/>
            <person name="Kumar K."/>
            <person name="McCouch S."/>
            <person name="Juretic N."/>
            <person name="Hoen D."/>
            <person name="Wright S."/>
            <person name="Bruskiewich R."/>
            <person name="Bureau T."/>
            <person name="Miyao A."/>
            <person name="Hirochika H."/>
            <person name="Nishikawa T."/>
            <person name="Kadowaki K."/>
            <person name="Sugiura M."/>
            <person name="Burr B."/>
            <person name="Sasaki T."/>
        </authorList>
    </citation>
    <scope>NUCLEOTIDE SEQUENCE [LARGE SCALE GENOMIC DNA]</scope>
    <source>
        <strain evidence="12">cv. Nipponbare</strain>
    </source>
</reference>
<evidence type="ECO:0000259" key="9">
    <source>
        <dbReference type="Pfam" id="PF23559"/>
    </source>
</evidence>
<reference evidence="12" key="2">
    <citation type="journal article" date="2008" name="Nucleic Acids Res.">
        <title>The rice annotation project database (RAP-DB): 2008 update.</title>
        <authorList>
            <consortium name="The rice annotation project (RAP)"/>
        </authorList>
    </citation>
    <scope>GENOME REANNOTATION</scope>
    <source>
        <strain evidence="12">cv. Nipponbare</strain>
    </source>
</reference>
<dbReference type="GO" id="GO:0043531">
    <property type="term" value="F:ADP binding"/>
    <property type="evidence" value="ECO:0007669"/>
    <property type="project" value="InterPro"/>
</dbReference>
<dbReference type="InterPro" id="IPR002182">
    <property type="entry name" value="NB-ARC"/>
</dbReference>
<dbReference type="InterPro" id="IPR058922">
    <property type="entry name" value="WHD_DRP"/>
</dbReference>
<feature type="domain" description="R13L1/DRL21-like LRR repeat region" evidence="10">
    <location>
        <begin position="708"/>
        <end position="836"/>
    </location>
</feature>
<evidence type="ECO:0000259" key="8">
    <source>
        <dbReference type="Pfam" id="PF18052"/>
    </source>
</evidence>
<organism evidence="11 12">
    <name type="scientific">Oryza sativa subsp. japonica</name>
    <name type="common">Rice</name>
    <dbReference type="NCBI Taxonomy" id="39947"/>
    <lineage>
        <taxon>Eukaryota</taxon>
        <taxon>Viridiplantae</taxon>
        <taxon>Streptophyta</taxon>
        <taxon>Embryophyta</taxon>
        <taxon>Tracheophyta</taxon>
        <taxon>Spermatophyta</taxon>
        <taxon>Magnoliopsida</taxon>
        <taxon>Liliopsida</taxon>
        <taxon>Poales</taxon>
        <taxon>Poaceae</taxon>
        <taxon>BOP clade</taxon>
        <taxon>Oryzoideae</taxon>
        <taxon>Oryzeae</taxon>
        <taxon>Oryzinae</taxon>
        <taxon>Oryza</taxon>
        <taxon>Oryza sativa</taxon>
    </lineage>
</organism>
<name>Q53NA5_ORYSJ</name>
<feature type="domain" description="Disease resistance N-terminal" evidence="8">
    <location>
        <begin position="29"/>
        <end position="99"/>
    </location>
</feature>
<dbReference type="InterPro" id="IPR027417">
    <property type="entry name" value="P-loop_NTPase"/>
</dbReference>
<dbReference type="PANTHER" id="PTHR36766:SF60">
    <property type="entry name" value="NB-ARC DOMAIN-CONTAINING PROTEIN"/>
    <property type="match status" value="1"/>
</dbReference>
<evidence type="ECO:0000259" key="10">
    <source>
        <dbReference type="Pfam" id="PF25019"/>
    </source>
</evidence>
<evidence type="ECO:0000259" key="7">
    <source>
        <dbReference type="Pfam" id="PF00931"/>
    </source>
</evidence>
<dbReference type="Gene3D" id="3.40.50.300">
    <property type="entry name" value="P-loop containing nucleotide triphosphate hydrolases"/>
    <property type="match status" value="1"/>
</dbReference>
<dbReference type="GO" id="GO:0005524">
    <property type="term" value="F:ATP binding"/>
    <property type="evidence" value="ECO:0007669"/>
    <property type="project" value="UniProtKB-KW"/>
</dbReference>
<dbReference type="Pfam" id="PF18052">
    <property type="entry name" value="Rx_N"/>
    <property type="match status" value="1"/>
</dbReference>
<dbReference type="Gene3D" id="1.10.10.10">
    <property type="entry name" value="Winged helix-like DNA-binding domain superfamily/Winged helix DNA-binding domain"/>
    <property type="match status" value="1"/>
</dbReference>
<feature type="domain" description="NB-ARC" evidence="7">
    <location>
        <begin position="207"/>
        <end position="360"/>
    </location>
</feature>
<gene>
    <name evidence="11" type="ordered locus">LOC_Os11g14110</name>
</gene>
<comment type="similarity">
    <text evidence="1">Belongs to the disease resistance NB-LRR family.</text>
</comment>
<sequence length="1433" mass="162688">MAEVVVLAGSGWVVSPIMRKIINDAKTYLGKDMAQELDDLETTVIPQFRFVIKAAERSPRRMELERWLWKLKAAFYDAEDLLDMHEYKLLQRKATGNISMPSTSNSRLALVSTASNLLPANRRLLRKLTELKNILVEAKNFHREFLSAGTTAAAITGPHVNSSSSTITTSLPTSKVFGRDADRDHIISFLCNPDDTNTSGERNYCTSAIVGHGGAGKTTLAQYIYNDERVVNHFDVRMWICISRKLDVHRHTAEIMESATNNNRVVHFTNLNNLQCALRGVLQESQRFLLVLDDVWFYGFQDEEEWAKLLAPLVSQQRGSQVLVTSRSGRLPAPLCCKQVFPLQNMKDTEFLALFKYHAFSGAGMREQHRSEELLDIAGRIAQKLGQSPLAAKVVGSQLSRNMTITAWKDALKSDNLGETRGSLLWSYQNLDPNIQRCFMYCSLFPKGHVFVINELVHLWVAEGFVVDSSDVNSSDQSRTVEDIARAYFREMVSACFFQPVPKSFDTSYSMHDIIHDFAETLSRGDCFRLEDCMVTEIPHTVQHLSVYVDRMGQHKQSICKLIHLRTVIFMEPVMDDANKLFHEVFCNMKKLRVLLLCFYNSRKLPQSIDEFKHLRYLNILKTSISELPGSLCTLYHLQFLRVHRDVNNLPAKICNLSKLRHLERCSPSLSFGPIAQLPVPQIPYIGKLTKLQHVLEFSVAKQIGYELQQLRDMRELRNILQINYLENVRTKDEALEAMLHNKSRLDRLELSWSYIDDLHINDNLHLEVLEGLKPPRELNDLIVTGYRSPVYPSWLLEDSYFVNLKTLVLSNCTSLECLPSSVQLIKHFRHIALRNILNLKTLPCFPGGLVSLNMMGCPLLRFISREELGQDVQHTDLMKVGNLSSTLARILEAKRGSKISKKVRDTLVFEHSSLKQLMALMDDDISAQLQTIKSAIESEREEVLLEENIIKAWLYCQEKRTKLIYSRPTENLLLLPSSIENLSLSSCNLTDGALAVCLQGLTSLKWLSIERIMNLTSFPSPQVLQRLTMLKRLYIRSCWCLRSLGGLREATSLSEVKIDSCISLELVDENGIAVMPSSIGKLSLFGCILGANFLSTDFPRLRSISITCCRSSSSFAIGHLRSLESLSLNNMPDLCFLEGLSCPHLQDIHLINVPNLTAESFSRHHAWKSLAISSSAMLSLMLSIKDFMLPEKLCFEQYDEPSITFQSSANFTSIKFLEFRDSKVMYLPSSLKNLSSLERIKFVRIPNLSSLPDFPNSIQQIEIQDCECLKRSCQAPNGENWQKIECIRWKLIEVSKPDESIAWFIHRYDKVGIAAYPKKLQPGQPVVWAPVRHRPLTEGSPHPLSSARWRNPTKMQGMFMHKDLLLRSRKNPILAANLRVQISVQASIIMGLQGAVSQTALQPGQPSRGCTGRCPSNSRELVFRKQQTALEM</sequence>